<gene>
    <name evidence="9" type="primary">LOC106119090</name>
</gene>
<keyword evidence="2 7" id="KW-0732">Signal</keyword>
<feature type="compositionally biased region" description="Basic and acidic residues" evidence="6">
    <location>
        <begin position="667"/>
        <end position="685"/>
    </location>
</feature>
<dbReference type="GO" id="GO:0005576">
    <property type="term" value="C:extracellular region"/>
    <property type="evidence" value="ECO:0007669"/>
    <property type="project" value="InterPro"/>
</dbReference>
<feature type="domain" description="Chitin-binding type-2" evidence="8">
    <location>
        <begin position="433"/>
        <end position="493"/>
    </location>
</feature>
<evidence type="ECO:0000259" key="8">
    <source>
        <dbReference type="PROSITE" id="PS50940"/>
    </source>
</evidence>
<keyword evidence="4" id="KW-1015">Disulfide bond</keyword>
<dbReference type="Proteomes" id="UP000694872">
    <property type="component" value="Unplaced"/>
</dbReference>
<dbReference type="GO" id="GO:0008061">
    <property type="term" value="F:chitin binding"/>
    <property type="evidence" value="ECO:0007669"/>
    <property type="project" value="UniProtKB-KW"/>
</dbReference>
<dbReference type="SUPFAM" id="SSF57625">
    <property type="entry name" value="Invertebrate chitin-binding proteins"/>
    <property type="match status" value="11"/>
</dbReference>
<sequence>MKRYLLRCYIVLLTQSVIIKGAQHNTTSSDDSRHPRGRVVKLYSGPKLEPITCYNEGFLAEPTDCSLFYRCIKASRGKFTIVKFQCSPGTVYDPEIESCNHPQNTKRSECRSSRPFQFITAPVKHFNDNEIEPAVHEFPSPITTRKPIYDKQTINSELPSAYATFPTPIPIAVQNPGYGPYLPPNQIQSTIKAQTNENTPTTILQTPFPSIISTSQPKWTPTANQYGSTTTITTARLGNECVHDGFMGDTEDCRKFYRCVNDQRGGFKIFEFMCSESTIWDDHIQSCNHPWAVHHRRCGRDKSYGDFSSKDDEYYSQKNNSLNEEQLSTFESNKTEIPVTINLPLSTSHQSNYGEQINVEEDTTSNDKKNATTKIPSSQNSQEKQTYYPITEKELGYITQSYETITKTSSFKPDAVRHDTSYSTNNPNYKVTNNACTESGFMGDPQDCKKFYRCVENGRGSFIKHEFQCGEGTAWDKNIESCNHVWMVKECGDRGISNSFTSERYEPENMHTTLSNTIKDDNGNDNNGYNNWNDVDKHDISRPTTVLPVVTQIVEEPAKLNGSQEICNFAGFMGNRNNCKIFYRCVENSNGGFTKFEYLCGDGTAWDPSIEACNHVGQVKDCGYNVGNQTISSISSTESTIITTVSLVQTTVQLSDNKPLPLPPPANDDHLLDSQSNDIDKDPMKTPESSTVVNISNITVSGSNTINSCINSGFIGDNFDCKKFYRCVSNGDGTYKQYEFSCGEGTVWDPEIEACNHAWAVKKCGGSFNNQNEVSATHSTPTKITSNDFESGYSTQSYDQTQQPVQSTVDLSTNSVPVSDKGLQCQSAGFMADKNDCKRFYRCVENGLGGFDRFEFSCGEGTLWDSDIQACNHASSVKDCSTVNYNTTTSSPIKTTQTVATASVEVDKNVSGQTETESPTTIKTTPTGNNICTSDGFYGDEKDCKKFYRCVRNEQGSFLMYEFSCGEGTVWDQNIQACNHASTENEKCKGSTTTSVTKAPSSVIMPSSTETYNTTQPQESSTQGNNDLADMSNTCSAEGFYPDSKDCKKFFRCVSNGKGFIKYDFTCGEGTIWVQDIQACDHDSDNSTCSIQSVTVNEVTSTIPASSSDVDTEHKTTDATMPTKSTTSTPESSSIKEDASNIAECRSEGYFGNQENCQKFYRCVNDGKGTFVRYDYICGDGTIWDQDILTCNHPRDVTNRSCGNKTTSENTEASSQSTTSASLSTHSSSTQSITTMSTQTATSSMSTQTATTLMPTQTTTSSTTTQTVTSSTPTETATSTITTQTATSGMQTQTATPSKSTQTTTFSTSTERTTAQTPSNSGEGTSKNPTNENITCTKAGFYPHPSDCKKFYRCVDWDGDGKKFSVFHFECGEGTIWDPALDTCNYEESVYPPRNCGATQAQVNNTSQGTTTAQTTTTESTTPQQSSSDTTSTQSTLTEGQTAEQQSSTSQLASSTTTATDTTSTTMTSTDSSTTVPPTEITSTTVRPTDSTTTTSDQTTTSEQSTTDTTTTQSDKSTTTTVDTPTSENTSSTSDQTTISEQTTSTTEATISTTEQQTSTTLEPSSTEQPTTTTASVTEETTPPGSTTEQQSSTDSSTEVTNTSTSEATPTSTGSTTENTEATTQGGSTVKDCPETEDDQYLYACPTSFKRHPKYCNLFYQCIENNDNHELKIATFNCPNGTIYDESKIQCVEESKAAKKCQGAIAKNRRIKRLNLNSKETISVNENKYGCTGLGHFPFEKNEECSPAILKCEISKRGKLQGFVYRCPDNYVYWSVSRRCEPKLRIAACKYSSNQWIGRSEIPIETKNIA</sequence>
<organism evidence="9">
    <name type="scientific">Papilio xuthus</name>
    <name type="common">Asian swallowtail butterfly</name>
    <dbReference type="NCBI Taxonomy" id="66420"/>
    <lineage>
        <taxon>Eukaryota</taxon>
        <taxon>Metazoa</taxon>
        <taxon>Ecdysozoa</taxon>
        <taxon>Arthropoda</taxon>
        <taxon>Hexapoda</taxon>
        <taxon>Insecta</taxon>
        <taxon>Pterygota</taxon>
        <taxon>Neoptera</taxon>
        <taxon>Endopterygota</taxon>
        <taxon>Lepidoptera</taxon>
        <taxon>Glossata</taxon>
        <taxon>Ditrysia</taxon>
        <taxon>Papilionoidea</taxon>
        <taxon>Papilionidae</taxon>
        <taxon>Papilioninae</taxon>
        <taxon>Papilio</taxon>
    </lineage>
</organism>
<feature type="region of interest" description="Disordered" evidence="6">
    <location>
        <begin position="999"/>
        <end position="1028"/>
    </location>
</feature>
<feature type="compositionally biased region" description="Polar residues" evidence="6">
    <location>
        <begin position="372"/>
        <end position="384"/>
    </location>
</feature>
<evidence type="ECO:0000313" key="9">
    <source>
        <dbReference type="RefSeq" id="XP_013169406.1"/>
    </source>
</evidence>
<feature type="domain" description="Chitin-binding type-2" evidence="8">
    <location>
        <begin position="1642"/>
        <end position="1703"/>
    </location>
</feature>
<feature type="domain" description="Chitin-binding type-2" evidence="8">
    <location>
        <begin position="706"/>
        <end position="766"/>
    </location>
</feature>
<dbReference type="InterPro" id="IPR036508">
    <property type="entry name" value="Chitin-bd_dom_sf"/>
</dbReference>
<feature type="region of interest" description="Disordered" evidence="6">
    <location>
        <begin position="1198"/>
        <end position="1331"/>
    </location>
</feature>
<reference evidence="9" key="1">
    <citation type="submission" date="2025-08" db="UniProtKB">
        <authorList>
            <consortium name="RefSeq"/>
        </authorList>
    </citation>
    <scope>IDENTIFICATION</scope>
</reference>
<dbReference type="FunFam" id="2.170.140.10:FF:000006">
    <property type="entry name" value="Mucin related 89F, isoform B"/>
    <property type="match status" value="6"/>
</dbReference>
<evidence type="ECO:0000256" key="3">
    <source>
        <dbReference type="ARBA" id="ARBA00022737"/>
    </source>
</evidence>
<feature type="region of interest" description="Disordered" evidence="6">
    <location>
        <begin position="656"/>
        <end position="689"/>
    </location>
</feature>
<dbReference type="InterPro" id="IPR002557">
    <property type="entry name" value="Chitin-bd_dom"/>
</dbReference>
<keyword evidence="3" id="KW-0677">Repeat</keyword>
<feature type="domain" description="Chitin-binding type-2" evidence="8">
    <location>
        <begin position="50"/>
        <end position="112"/>
    </location>
</feature>
<dbReference type="SMART" id="SM00494">
    <property type="entry name" value="ChtBD2"/>
    <property type="match status" value="12"/>
</dbReference>
<proteinExistence type="predicted"/>
<dbReference type="PANTHER" id="PTHR23301:SF0">
    <property type="entry name" value="CHITIN-BINDING TYPE-2 DOMAIN-CONTAINING PROTEIN-RELATED"/>
    <property type="match status" value="1"/>
</dbReference>
<feature type="domain" description="Chitin-binding type-2" evidence="8">
    <location>
        <begin position="1333"/>
        <end position="1398"/>
    </location>
</feature>
<feature type="region of interest" description="Disordered" evidence="6">
    <location>
        <begin position="1397"/>
        <end position="1633"/>
    </location>
</feature>
<feature type="compositionally biased region" description="Low complexity" evidence="6">
    <location>
        <begin position="1118"/>
        <end position="1133"/>
    </location>
</feature>
<dbReference type="InterPro" id="IPR051940">
    <property type="entry name" value="Chitin_bind-dev_reg"/>
</dbReference>
<feature type="domain" description="Chitin-binding type-2" evidence="8">
    <location>
        <begin position="564"/>
        <end position="624"/>
    </location>
</feature>
<evidence type="ECO:0000256" key="7">
    <source>
        <dbReference type="SAM" id="SignalP"/>
    </source>
</evidence>
<evidence type="ECO:0000256" key="1">
    <source>
        <dbReference type="ARBA" id="ARBA00022669"/>
    </source>
</evidence>
<evidence type="ECO:0000256" key="4">
    <source>
        <dbReference type="ARBA" id="ARBA00023157"/>
    </source>
</evidence>
<feature type="signal peptide" evidence="7">
    <location>
        <begin position="1"/>
        <end position="21"/>
    </location>
</feature>
<feature type="domain" description="Chitin-binding type-2" evidence="8">
    <location>
        <begin position="822"/>
        <end position="882"/>
    </location>
</feature>
<dbReference type="GeneID" id="106119090"/>
<keyword evidence="1" id="KW-0147">Chitin-binding</keyword>
<evidence type="ECO:0000256" key="2">
    <source>
        <dbReference type="ARBA" id="ARBA00022729"/>
    </source>
</evidence>
<feature type="chain" id="PRO_5042473407" evidence="7">
    <location>
        <begin position="22"/>
        <end position="1810"/>
    </location>
</feature>
<feature type="region of interest" description="Disordered" evidence="6">
    <location>
        <begin position="1102"/>
        <end position="1137"/>
    </location>
</feature>
<name>A0AAJ6ZC12_PAPXU</name>
<evidence type="ECO:0000256" key="5">
    <source>
        <dbReference type="ARBA" id="ARBA00023180"/>
    </source>
</evidence>
<feature type="domain" description="Chitin-binding type-2" evidence="8">
    <location>
        <begin position="1032"/>
        <end position="1091"/>
    </location>
</feature>
<feature type="compositionally biased region" description="Low complexity" evidence="6">
    <location>
        <begin position="1206"/>
        <end position="1317"/>
    </location>
</feature>
<protein>
    <submittedName>
        <fullName evidence="9">Serine-rich adhesin for platelets-like isoform X1</fullName>
    </submittedName>
</protein>
<feature type="compositionally biased region" description="Low complexity" evidence="6">
    <location>
        <begin position="1406"/>
        <end position="1624"/>
    </location>
</feature>
<dbReference type="RefSeq" id="XP_013169406.1">
    <property type="nucleotide sequence ID" value="XM_013313952.1"/>
</dbReference>
<feature type="domain" description="Chitin-binding type-2" evidence="8">
    <location>
        <begin position="1142"/>
        <end position="1204"/>
    </location>
</feature>
<feature type="domain" description="Chitin-binding type-2" evidence="8">
    <location>
        <begin position="238"/>
        <end position="300"/>
    </location>
</feature>
<feature type="region of interest" description="Disordered" evidence="6">
    <location>
        <begin position="360"/>
        <end position="384"/>
    </location>
</feature>
<feature type="domain" description="Chitin-binding type-2" evidence="8">
    <location>
        <begin position="929"/>
        <end position="990"/>
    </location>
</feature>
<dbReference type="KEGG" id="pxu:106119090"/>
<feature type="compositionally biased region" description="Polar residues" evidence="6">
    <location>
        <begin position="1318"/>
        <end position="1331"/>
    </location>
</feature>
<dbReference type="PANTHER" id="PTHR23301">
    <property type="entry name" value="CHITIN BINDING PERITROPHIN-A"/>
    <property type="match status" value="1"/>
</dbReference>
<dbReference type="PROSITE" id="PS50940">
    <property type="entry name" value="CHIT_BIND_II"/>
    <property type="match status" value="11"/>
</dbReference>
<accession>A0AAJ6ZC12</accession>
<dbReference type="Gene3D" id="2.170.140.10">
    <property type="entry name" value="Chitin binding domain"/>
    <property type="match status" value="11"/>
</dbReference>
<keyword evidence="5" id="KW-0325">Glycoprotein</keyword>
<dbReference type="Pfam" id="PF01607">
    <property type="entry name" value="CBM_14"/>
    <property type="match status" value="10"/>
</dbReference>
<evidence type="ECO:0000256" key="6">
    <source>
        <dbReference type="SAM" id="MobiDB-lite"/>
    </source>
</evidence>